<evidence type="ECO:0000256" key="2">
    <source>
        <dbReference type="ARBA" id="ARBA00022679"/>
    </source>
</evidence>
<dbReference type="EMBL" id="CP137579">
    <property type="protein sequence ID" value="WOX31489.1"/>
    <property type="molecule type" value="Genomic_DNA"/>
</dbReference>
<dbReference type="Proteomes" id="UP001304419">
    <property type="component" value="Chromosome 2"/>
</dbReference>
<accession>A0A8I2H0M1</accession>
<dbReference type="EMBL" id="WEIA01000007">
    <property type="protein sequence ID" value="NLR22182.1"/>
    <property type="molecule type" value="Genomic_DNA"/>
</dbReference>
<dbReference type="CDD" id="cd01167">
    <property type="entry name" value="bac_FRK"/>
    <property type="match status" value="1"/>
</dbReference>
<dbReference type="Proteomes" id="UP000646877">
    <property type="component" value="Unassembled WGS sequence"/>
</dbReference>
<proteinExistence type="inferred from homology"/>
<keyword evidence="2 8" id="KW-0808">Transferase</keyword>
<dbReference type="RefSeq" id="WP_193522004.1">
    <property type="nucleotide sequence ID" value="NZ_CBCSDF010000005.1"/>
</dbReference>
<keyword evidence="4 7" id="KW-0418">Kinase</keyword>
<dbReference type="InterPro" id="IPR011611">
    <property type="entry name" value="PfkB_dom"/>
</dbReference>
<evidence type="ECO:0000256" key="3">
    <source>
        <dbReference type="ARBA" id="ARBA00022741"/>
    </source>
</evidence>
<reference evidence="7" key="1">
    <citation type="submission" date="2019-10" db="EMBL/GenBank/DDBJ databases">
        <authorList>
            <person name="Paulsen S."/>
        </authorList>
    </citation>
    <scope>NUCLEOTIDE SEQUENCE</scope>
    <source>
        <strain evidence="7">LMG 19692</strain>
    </source>
</reference>
<dbReference type="InterPro" id="IPR002173">
    <property type="entry name" value="Carboh/pur_kinase_PfkB_CS"/>
</dbReference>
<dbReference type="Pfam" id="PF00294">
    <property type="entry name" value="PfkB"/>
    <property type="match status" value="1"/>
</dbReference>
<dbReference type="PANTHER" id="PTHR43085">
    <property type="entry name" value="HEXOKINASE FAMILY MEMBER"/>
    <property type="match status" value="1"/>
</dbReference>
<evidence type="ECO:0000313" key="10">
    <source>
        <dbReference type="Proteomes" id="UP001304419"/>
    </source>
</evidence>
<evidence type="ECO:0000256" key="5">
    <source>
        <dbReference type="ARBA" id="ARBA00022840"/>
    </source>
</evidence>
<evidence type="ECO:0000256" key="4">
    <source>
        <dbReference type="ARBA" id="ARBA00022777"/>
    </source>
</evidence>
<dbReference type="GO" id="GO:0016301">
    <property type="term" value="F:kinase activity"/>
    <property type="evidence" value="ECO:0007669"/>
    <property type="project" value="UniProtKB-KW"/>
</dbReference>
<dbReference type="GO" id="GO:0005524">
    <property type="term" value="F:ATP binding"/>
    <property type="evidence" value="ECO:0007669"/>
    <property type="project" value="UniProtKB-KW"/>
</dbReference>
<dbReference type="AlphaFoldDB" id="A0A8I2H0M1"/>
<dbReference type="PROSITE" id="PS00584">
    <property type="entry name" value="PFKB_KINASES_2"/>
    <property type="match status" value="1"/>
</dbReference>
<dbReference type="InterPro" id="IPR050306">
    <property type="entry name" value="PfkB_Carbo_kinase"/>
</dbReference>
<evidence type="ECO:0000256" key="1">
    <source>
        <dbReference type="ARBA" id="ARBA00010688"/>
    </source>
</evidence>
<comment type="similarity">
    <text evidence="1">Belongs to the carbohydrate kinase PfkB family.</text>
</comment>
<keyword evidence="10" id="KW-1185">Reference proteome</keyword>
<dbReference type="PANTHER" id="PTHR43085:SF1">
    <property type="entry name" value="PSEUDOURIDINE KINASE-RELATED"/>
    <property type="match status" value="1"/>
</dbReference>
<evidence type="ECO:0000313" key="9">
    <source>
        <dbReference type="Proteomes" id="UP000646877"/>
    </source>
</evidence>
<evidence type="ECO:0000313" key="8">
    <source>
        <dbReference type="EMBL" id="WOX31489.1"/>
    </source>
</evidence>
<evidence type="ECO:0000259" key="6">
    <source>
        <dbReference type="Pfam" id="PF00294"/>
    </source>
</evidence>
<dbReference type="InterPro" id="IPR029056">
    <property type="entry name" value="Ribokinase-like"/>
</dbReference>
<dbReference type="EC" id="2.7.1.-" evidence="8"/>
<sequence>MALVCFGEALIDFLSDGKTPESFTKYAGGAPANVAVAAAKQGVDAYFCGMLGNDMFGQFLAEELQANGVNTRYLEYTDKAKTALAFVSLDKQGERSFSFYRPPAADLLFRQTHFSDDMFTEHSVLHICSNSLTEENIYKTTVYALEHARANNMLVSFDMNLRLNLWSSTAHILDRVWHCIALSDVVKLSREELEYLNANSHSGKTEAQTIAAIMDKQTQLLLITDGANPVEIYLPNDSAKVAAPNVVAVDTTAAGDAFVGGLLAEIIRKFKPTRDIEFAISLDEAKGLVAYAAKCGAFAVQRYGAFAALPSKADIGE</sequence>
<dbReference type="SUPFAM" id="SSF53613">
    <property type="entry name" value="Ribokinase-like"/>
    <property type="match status" value="1"/>
</dbReference>
<gene>
    <name evidence="7" type="ORF">F9Y85_12780</name>
    <name evidence="8" type="ORF">R5H13_21360</name>
</gene>
<reference evidence="8 10" key="2">
    <citation type="submission" date="2023-10" db="EMBL/GenBank/DDBJ databases">
        <title>To unveil natural product biosynthetic capacity in Pseudoalteromonas.</title>
        <authorList>
            <person name="Wang J."/>
        </authorList>
    </citation>
    <scope>NUCLEOTIDE SEQUENCE [LARGE SCALE GENOMIC DNA]</scope>
    <source>
        <strain evidence="8 10">DSM 15914</strain>
    </source>
</reference>
<organism evidence="7 9">
    <name type="scientific">Pseudoalteromonas maricaloris</name>
    <dbReference type="NCBI Taxonomy" id="184924"/>
    <lineage>
        <taxon>Bacteria</taxon>
        <taxon>Pseudomonadati</taxon>
        <taxon>Pseudomonadota</taxon>
        <taxon>Gammaproteobacteria</taxon>
        <taxon>Alteromonadales</taxon>
        <taxon>Pseudoalteromonadaceae</taxon>
        <taxon>Pseudoalteromonas</taxon>
    </lineage>
</organism>
<evidence type="ECO:0000313" key="7">
    <source>
        <dbReference type="EMBL" id="NLR22182.1"/>
    </source>
</evidence>
<protein>
    <submittedName>
        <fullName evidence="7">Carbohydrate kinase</fullName>
        <ecNumber evidence="8">2.7.1.-</ecNumber>
    </submittedName>
</protein>
<dbReference type="Gene3D" id="3.40.1190.20">
    <property type="match status" value="1"/>
</dbReference>
<keyword evidence="3" id="KW-0547">Nucleotide-binding</keyword>
<keyword evidence="5" id="KW-0067">ATP-binding</keyword>
<feature type="domain" description="Carbohydrate kinase PfkB" evidence="6">
    <location>
        <begin position="3"/>
        <end position="310"/>
    </location>
</feature>
<name>A0A8I2H0M1_9GAMM</name>